<feature type="binding site" evidence="2">
    <location>
        <begin position="251"/>
        <end position="252"/>
    </location>
    <ligand>
        <name>ATP</name>
        <dbReference type="ChEBI" id="CHEBI:30616"/>
    </ligand>
</feature>
<sequence length="377" mass="42638">MKYIHQLNNWPEFQWDSERLIPLLADLRYRQGRLLGQMELQGFKLHHLQEEANLITLTSDIVQSSAIEGERLDPEQVRSSIARHLGMDIGGSPQVARHIDGIVEMMIDATTNYSKPLTEDRLFGWHAALFPTGRSGMRDITVGAWRPPEGGPMQVVSGPMGREKVHFEAPEAEKLKGEMATFLEWFNKPLEIDPVIKAAIAHFWFVTIHPFSDGNGRIARAVAELALARADESSKRYYSMSAQIESERHAYYDSLKNSQRGTLDITRWLVWFLECLGRTIDRAQGTLAGVLRKARIWEKANSVKVNDRQHQVLTRLLNGFEGHLNTSKYAKLAKCSTDTALRDIRALLDMGLIIQNPGGGRSTSYRLAEPDKPSLEH</sequence>
<dbReference type="Pfam" id="PF02661">
    <property type="entry name" value="Fic"/>
    <property type="match status" value="1"/>
</dbReference>
<dbReference type="EMBL" id="CAAHFG010000003">
    <property type="protein sequence ID" value="VGO15742.1"/>
    <property type="molecule type" value="Genomic_DNA"/>
</dbReference>
<dbReference type="AlphaFoldDB" id="A0A6C2U6P6"/>
<evidence type="ECO:0000259" key="3">
    <source>
        <dbReference type="PROSITE" id="PS51459"/>
    </source>
</evidence>
<dbReference type="InterPro" id="IPR025230">
    <property type="entry name" value="DUF4172"/>
</dbReference>
<keyword evidence="4" id="KW-0808">Transferase</keyword>
<dbReference type="PANTHER" id="PTHR13504:SF33">
    <property type="entry name" value="FIC FAMILY PROTEIN"/>
    <property type="match status" value="1"/>
</dbReference>
<keyword evidence="2" id="KW-0067">ATP-binding</keyword>
<dbReference type="PANTHER" id="PTHR13504">
    <property type="entry name" value="FIDO DOMAIN-CONTAINING PROTEIN DDB_G0283145"/>
    <property type="match status" value="1"/>
</dbReference>
<feature type="binding site" evidence="2">
    <location>
        <begin position="213"/>
        <end position="220"/>
    </location>
    <ligand>
        <name>ATP</name>
        <dbReference type="ChEBI" id="CHEBI:30616"/>
    </ligand>
</feature>
<protein>
    <submittedName>
        <fullName evidence="4">Adenosine monophosphate-protein transferase SoFic</fullName>
    </submittedName>
</protein>
<evidence type="ECO:0000313" key="4">
    <source>
        <dbReference type="EMBL" id="VGO15742.1"/>
    </source>
</evidence>
<dbReference type="InterPro" id="IPR003812">
    <property type="entry name" value="Fido"/>
</dbReference>
<dbReference type="InterPro" id="IPR036388">
    <property type="entry name" value="WH-like_DNA-bd_sf"/>
</dbReference>
<name>A0A6C2U6P6_PONDE</name>
<dbReference type="InterPro" id="IPR036597">
    <property type="entry name" value="Fido-like_dom_sf"/>
</dbReference>
<dbReference type="GO" id="GO:0005524">
    <property type="term" value="F:ATP binding"/>
    <property type="evidence" value="ECO:0007669"/>
    <property type="project" value="UniProtKB-KW"/>
</dbReference>
<dbReference type="GO" id="GO:0016740">
    <property type="term" value="F:transferase activity"/>
    <property type="evidence" value="ECO:0007669"/>
    <property type="project" value="UniProtKB-KW"/>
</dbReference>
<reference evidence="4 5" key="1">
    <citation type="submission" date="2019-04" db="EMBL/GenBank/DDBJ databases">
        <authorList>
            <person name="Van Vliet M D."/>
        </authorList>
    </citation>
    <scope>NUCLEOTIDE SEQUENCE [LARGE SCALE GENOMIC DNA]</scope>
    <source>
        <strain evidence="4 5">F1</strain>
    </source>
</reference>
<keyword evidence="5" id="KW-1185">Reference proteome</keyword>
<accession>A0A6C2U6P6</accession>
<dbReference type="PROSITE" id="PS51459">
    <property type="entry name" value="FIDO"/>
    <property type="match status" value="1"/>
</dbReference>
<gene>
    <name evidence="4" type="primary">fic_3</name>
    <name evidence="4" type="ORF">PDESU_04327</name>
</gene>
<dbReference type="Pfam" id="PF13776">
    <property type="entry name" value="DUF4172"/>
    <property type="match status" value="1"/>
</dbReference>
<keyword evidence="2" id="KW-0547">Nucleotide-binding</keyword>
<feature type="domain" description="Fido" evidence="3">
    <location>
        <begin position="117"/>
        <end position="274"/>
    </location>
</feature>
<dbReference type="RefSeq" id="WP_136081317.1">
    <property type="nucleotide sequence ID" value="NZ_CAAHFG010000003.1"/>
</dbReference>
<proteinExistence type="predicted"/>
<organism evidence="4 5">
    <name type="scientific">Pontiella desulfatans</name>
    <dbReference type="NCBI Taxonomy" id="2750659"/>
    <lineage>
        <taxon>Bacteria</taxon>
        <taxon>Pseudomonadati</taxon>
        <taxon>Kiritimatiellota</taxon>
        <taxon>Kiritimatiellia</taxon>
        <taxon>Kiritimatiellales</taxon>
        <taxon>Pontiellaceae</taxon>
        <taxon>Pontiella</taxon>
    </lineage>
</organism>
<dbReference type="Proteomes" id="UP000366872">
    <property type="component" value="Unassembled WGS sequence"/>
</dbReference>
<dbReference type="Gene3D" id="1.10.3290.10">
    <property type="entry name" value="Fido-like domain"/>
    <property type="match status" value="1"/>
</dbReference>
<evidence type="ECO:0000256" key="1">
    <source>
        <dbReference type="PIRSR" id="PIRSR640198-1"/>
    </source>
</evidence>
<dbReference type="InterPro" id="IPR040198">
    <property type="entry name" value="Fido_containing"/>
</dbReference>
<dbReference type="SUPFAM" id="SSF140931">
    <property type="entry name" value="Fic-like"/>
    <property type="match status" value="1"/>
</dbReference>
<feature type="active site" evidence="1">
    <location>
        <position position="209"/>
    </location>
</feature>
<evidence type="ECO:0000256" key="2">
    <source>
        <dbReference type="PIRSR" id="PIRSR640198-2"/>
    </source>
</evidence>
<dbReference type="Gene3D" id="1.10.10.10">
    <property type="entry name" value="Winged helix-like DNA-binding domain superfamily/Winged helix DNA-binding domain"/>
    <property type="match status" value="1"/>
</dbReference>
<evidence type="ECO:0000313" key="5">
    <source>
        <dbReference type="Proteomes" id="UP000366872"/>
    </source>
</evidence>